<evidence type="ECO:0000313" key="3">
    <source>
        <dbReference type="EMBL" id="MBT0651555.1"/>
    </source>
</evidence>
<keyword evidence="1" id="KW-0812">Transmembrane</keyword>
<evidence type="ECO:0000256" key="1">
    <source>
        <dbReference type="SAM" id="Phobius"/>
    </source>
</evidence>
<keyword evidence="1" id="KW-0472">Membrane</keyword>
<dbReference type="EMBL" id="JAHCVK010000001">
    <property type="protein sequence ID" value="MBT0651555.1"/>
    <property type="molecule type" value="Genomic_DNA"/>
</dbReference>
<keyword evidence="1" id="KW-1133">Transmembrane helix</keyword>
<feature type="transmembrane region" description="Helical" evidence="1">
    <location>
        <begin position="143"/>
        <end position="165"/>
    </location>
</feature>
<reference evidence="3 4" key="1">
    <citation type="submission" date="2021-05" db="EMBL/GenBank/DDBJ databases">
        <title>The draft genome of Geobacter luticola JCM 17780.</title>
        <authorList>
            <person name="Xu Z."/>
            <person name="Masuda Y."/>
            <person name="Itoh H."/>
            <person name="Senoo K."/>
        </authorList>
    </citation>
    <scope>NUCLEOTIDE SEQUENCE [LARGE SCALE GENOMIC DNA]</scope>
    <source>
        <strain evidence="3 4">JCM 17780</strain>
    </source>
</reference>
<evidence type="ECO:0000313" key="4">
    <source>
        <dbReference type="Proteomes" id="UP000756860"/>
    </source>
</evidence>
<feature type="transmembrane region" description="Helical" evidence="1">
    <location>
        <begin position="91"/>
        <end position="113"/>
    </location>
</feature>
<gene>
    <name evidence="3" type="ORF">KI810_00665</name>
</gene>
<feature type="transmembrane region" description="Helical" evidence="1">
    <location>
        <begin position="172"/>
        <end position="195"/>
    </location>
</feature>
<name>A0ABS5S855_9BACT</name>
<dbReference type="Proteomes" id="UP000756860">
    <property type="component" value="Unassembled WGS sequence"/>
</dbReference>
<organism evidence="3 4">
    <name type="scientific">Geomobilimonas luticola</name>
    <dbReference type="NCBI Taxonomy" id="1114878"/>
    <lineage>
        <taxon>Bacteria</taxon>
        <taxon>Pseudomonadati</taxon>
        <taxon>Thermodesulfobacteriota</taxon>
        <taxon>Desulfuromonadia</taxon>
        <taxon>Geobacterales</taxon>
        <taxon>Geobacteraceae</taxon>
        <taxon>Geomobilimonas</taxon>
    </lineage>
</organism>
<feature type="domain" description="CAAX prenyl protease 1 N-terminal" evidence="2">
    <location>
        <begin position="24"/>
        <end position="200"/>
    </location>
</feature>
<dbReference type="PANTHER" id="PTHR10120">
    <property type="entry name" value="CAAX PRENYL PROTEASE 1"/>
    <property type="match status" value="1"/>
</dbReference>
<proteinExistence type="predicted"/>
<dbReference type="RefSeq" id="WP_214173564.1">
    <property type="nucleotide sequence ID" value="NZ_JAHCVK010000001.1"/>
</dbReference>
<sequence length="238" mass="27090">MTVFLLSVFLLITACGYLLRTLNLRHLRAHGNQIPSGFEEILDGETLRRTVAYTLDQSRVGLLESLYDNLFLLLFLFGGVLPLYDRWVASLVPSFVAGGVLFFLLITLVQTLLDIPFDLYRTFRLEARYGFNTSTLRLWLADLLKGTAITIILLCGLSAGALVLVRWSPAWWWLWVWGFFAIVSLFLMYLSPYVIEPLFNMWFIPFSKSGQSMSERPSLLDYKALKASSLPNLSISTL</sequence>
<evidence type="ECO:0000259" key="2">
    <source>
        <dbReference type="Pfam" id="PF16491"/>
    </source>
</evidence>
<protein>
    <recommendedName>
        <fullName evidence="2">CAAX prenyl protease 1 N-terminal domain-containing protein</fullName>
    </recommendedName>
</protein>
<dbReference type="Pfam" id="PF16491">
    <property type="entry name" value="Peptidase_M48_N"/>
    <property type="match status" value="1"/>
</dbReference>
<feature type="transmembrane region" description="Helical" evidence="1">
    <location>
        <begin position="66"/>
        <end position="84"/>
    </location>
</feature>
<accession>A0ABS5S855</accession>
<comment type="caution">
    <text evidence="3">The sequence shown here is derived from an EMBL/GenBank/DDBJ whole genome shotgun (WGS) entry which is preliminary data.</text>
</comment>
<dbReference type="InterPro" id="IPR032456">
    <property type="entry name" value="Peptidase_M48_N"/>
</dbReference>
<keyword evidence="4" id="KW-1185">Reference proteome</keyword>